<keyword evidence="1" id="KW-0472">Membrane</keyword>
<name>A0A2P2EB60_9PROT</name>
<evidence type="ECO:0000313" key="2">
    <source>
        <dbReference type="EMBL" id="GBF58306.1"/>
    </source>
</evidence>
<dbReference type="EMBL" id="BFBR01000005">
    <property type="protein sequence ID" value="GBF58306.1"/>
    <property type="molecule type" value="Genomic_DNA"/>
</dbReference>
<sequence>MKARRLLCVYPVCMTHIDLHHAPIFLALILALVMGLGSIVAPIRVTRQFDIVTLTPAGRNEVRAVYGGFGLAMAAMFATALLQPDLRSGICLTAAAALAGMGGGRLLSAGIDRQIGRFPLFYLCLEVILAGLLFYAAKIG</sequence>
<dbReference type="Proteomes" id="UP000245086">
    <property type="component" value="Unassembled WGS sequence"/>
</dbReference>
<proteinExistence type="predicted"/>
<keyword evidence="1" id="KW-1133">Transmembrane helix</keyword>
<keyword evidence="1" id="KW-0812">Transmembrane</keyword>
<feature type="transmembrane region" description="Helical" evidence="1">
    <location>
        <begin position="64"/>
        <end position="81"/>
    </location>
</feature>
<accession>A0A2P2EB60</accession>
<evidence type="ECO:0008006" key="4">
    <source>
        <dbReference type="Google" id="ProtNLM"/>
    </source>
</evidence>
<feature type="transmembrane region" description="Helical" evidence="1">
    <location>
        <begin position="24"/>
        <end position="43"/>
    </location>
</feature>
<dbReference type="Pfam" id="PF14248">
    <property type="entry name" value="DUF4345"/>
    <property type="match status" value="1"/>
</dbReference>
<dbReference type="AlphaFoldDB" id="A0A2P2EB60"/>
<protein>
    <recommendedName>
        <fullName evidence="4">DUF4345 domain-containing protein</fullName>
    </recommendedName>
</protein>
<keyword evidence="3" id="KW-1185">Reference proteome</keyword>
<organism evidence="2 3">
    <name type="scientific">Candidatus Phycosocius bacilliformis</name>
    <dbReference type="NCBI Taxonomy" id="1445552"/>
    <lineage>
        <taxon>Bacteria</taxon>
        <taxon>Pseudomonadati</taxon>
        <taxon>Pseudomonadota</taxon>
        <taxon>Alphaproteobacteria</taxon>
        <taxon>Caulobacterales</taxon>
        <taxon>Caulobacterales incertae sedis</taxon>
        <taxon>Candidatus Phycosocius</taxon>
    </lineage>
</organism>
<dbReference type="InterPro" id="IPR025597">
    <property type="entry name" value="DUF4345"/>
</dbReference>
<feature type="transmembrane region" description="Helical" evidence="1">
    <location>
        <begin position="119"/>
        <end position="137"/>
    </location>
</feature>
<comment type="caution">
    <text evidence="2">The sequence shown here is derived from an EMBL/GenBank/DDBJ whole genome shotgun (WGS) entry which is preliminary data.</text>
</comment>
<evidence type="ECO:0000313" key="3">
    <source>
        <dbReference type="Proteomes" id="UP000245086"/>
    </source>
</evidence>
<gene>
    <name evidence="2" type="ORF">PbB2_01980</name>
</gene>
<feature type="transmembrane region" description="Helical" evidence="1">
    <location>
        <begin position="87"/>
        <end position="107"/>
    </location>
</feature>
<reference evidence="2 3" key="1">
    <citation type="journal article" date="2018" name="Genome Announc.">
        <title>Draft Genome Sequence of "Candidatus Phycosocius bacilliformis," an Alphaproteobacterial Ectosymbiont of the Hydrocarbon-Producing Green Alga Botryococcus braunii.</title>
        <authorList>
            <person name="Tanabe Y."/>
            <person name="Yamaguchi H."/>
            <person name="Watanabe M.M."/>
        </authorList>
    </citation>
    <scope>NUCLEOTIDE SEQUENCE [LARGE SCALE GENOMIC DNA]</scope>
    <source>
        <strain evidence="2 3">BOTRYCO-2</strain>
    </source>
</reference>
<evidence type="ECO:0000256" key="1">
    <source>
        <dbReference type="SAM" id="Phobius"/>
    </source>
</evidence>